<feature type="transmembrane region" description="Helical" evidence="1">
    <location>
        <begin position="140"/>
        <end position="164"/>
    </location>
</feature>
<dbReference type="RefSeq" id="WP_094529853.1">
    <property type="nucleotide sequence ID" value="NZ_NHPJ01000027.1"/>
</dbReference>
<keyword evidence="2" id="KW-0378">Hydrolase</keyword>
<organism evidence="2 3">
    <name type="scientific">Halorubrum halodurans</name>
    <dbReference type="NCBI Taxonomy" id="1383851"/>
    <lineage>
        <taxon>Archaea</taxon>
        <taxon>Methanobacteriati</taxon>
        <taxon>Methanobacteriota</taxon>
        <taxon>Stenosarchaea group</taxon>
        <taxon>Halobacteria</taxon>
        <taxon>Halobacteriales</taxon>
        <taxon>Haloferacaceae</taxon>
        <taxon>Halorubrum</taxon>
    </lineage>
</organism>
<dbReference type="OrthoDB" id="118042at2157"/>
<gene>
    <name evidence="2" type="ORF">DJ70_02580</name>
</gene>
<dbReference type="GO" id="GO:0016787">
    <property type="term" value="F:hydrolase activity"/>
    <property type="evidence" value="ECO:0007669"/>
    <property type="project" value="UniProtKB-KW"/>
</dbReference>
<accession>A0A256IQ25</accession>
<dbReference type="AlphaFoldDB" id="A0A256IQ25"/>
<evidence type="ECO:0000313" key="2">
    <source>
        <dbReference type="EMBL" id="OYR58631.1"/>
    </source>
</evidence>
<feature type="transmembrane region" description="Helical" evidence="1">
    <location>
        <begin position="62"/>
        <end position="81"/>
    </location>
</feature>
<protein>
    <submittedName>
        <fullName evidence="2">Metal-dependent hydrolase</fullName>
    </submittedName>
</protein>
<keyword evidence="3" id="KW-1185">Reference proteome</keyword>
<dbReference type="Pfam" id="PF04307">
    <property type="entry name" value="YdjM"/>
    <property type="match status" value="1"/>
</dbReference>
<keyword evidence="1" id="KW-0472">Membrane</keyword>
<comment type="caution">
    <text evidence="2">The sequence shown here is derived from an EMBL/GenBank/DDBJ whole genome shotgun (WGS) entry which is preliminary data.</text>
</comment>
<name>A0A256IQ25_9EURY</name>
<proteinExistence type="predicted"/>
<feature type="transmembrane region" description="Helical" evidence="1">
    <location>
        <begin position="88"/>
        <end position="110"/>
    </location>
</feature>
<keyword evidence="1" id="KW-1133">Transmembrane helix</keyword>
<dbReference type="Proteomes" id="UP000216308">
    <property type="component" value="Unassembled WGS sequence"/>
</dbReference>
<dbReference type="EMBL" id="NHPJ01000027">
    <property type="protein sequence ID" value="OYR58631.1"/>
    <property type="molecule type" value="Genomic_DNA"/>
</dbReference>
<evidence type="ECO:0000313" key="3">
    <source>
        <dbReference type="Proteomes" id="UP000216308"/>
    </source>
</evidence>
<dbReference type="InterPro" id="IPR007404">
    <property type="entry name" value="YdjM-like"/>
</dbReference>
<reference evidence="2 3" key="1">
    <citation type="journal article" date="2014" name="Front. Microbiol.">
        <title>Population and genomic analysis of the genus Halorubrum.</title>
        <authorList>
            <person name="Fullmer M.S."/>
            <person name="Soucy S.M."/>
            <person name="Swithers K.S."/>
            <person name="Makkay A.M."/>
            <person name="Wheeler R."/>
            <person name="Ventosa A."/>
            <person name="Gogarten J.P."/>
            <person name="Papke R.T."/>
        </authorList>
    </citation>
    <scope>NUCLEOTIDE SEQUENCE [LARGE SCALE GENOMIC DNA]</scope>
    <source>
        <strain evidence="2 3">Cb34</strain>
    </source>
</reference>
<keyword evidence="1" id="KW-0812">Transmembrane</keyword>
<feature type="transmembrane region" description="Helical" evidence="1">
    <location>
        <begin position="12"/>
        <end position="42"/>
    </location>
</feature>
<sequence length="165" mass="16680">MHRPGHYGASLAVYSPLGFILTALGAGEIAILGGAVVVGGSMVPDWDQRVPFVRHRGPTHTIWFVMLVASVFAVAGLVVGVSSSGATAGALLAVFGALVGAIMIGAHLLADALTPMGIRPFKPLHNDKYTLDVTRAANPIANYALLVAGGVLAGVAFVAGNALAA</sequence>
<evidence type="ECO:0000256" key="1">
    <source>
        <dbReference type="SAM" id="Phobius"/>
    </source>
</evidence>